<dbReference type="InterPro" id="IPR058728">
    <property type="entry name" value="HH_RND-rel"/>
</dbReference>
<evidence type="ECO:0000259" key="2">
    <source>
        <dbReference type="Pfam" id="PF26012"/>
    </source>
</evidence>
<evidence type="ECO:0000313" key="5">
    <source>
        <dbReference type="Proteomes" id="UP001298681"/>
    </source>
</evidence>
<dbReference type="Proteomes" id="UP001298681">
    <property type="component" value="Unassembled WGS sequence"/>
</dbReference>
<proteinExistence type="predicted"/>
<dbReference type="RefSeq" id="WP_237966827.1">
    <property type="nucleotide sequence ID" value="NZ_JAKNHQ010000010.1"/>
</dbReference>
<evidence type="ECO:0000256" key="1">
    <source>
        <dbReference type="SAM" id="MobiDB-lite"/>
    </source>
</evidence>
<evidence type="ECO:0000259" key="3">
    <source>
        <dbReference type="Pfam" id="PF26018"/>
    </source>
</evidence>
<dbReference type="EMBL" id="JAKNHQ010000010">
    <property type="protein sequence ID" value="MCG4610985.1"/>
    <property type="molecule type" value="Genomic_DNA"/>
</dbReference>
<feature type="domain" description="RND related alpha-helical hairpin" evidence="2">
    <location>
        <begin position="94"/>
        <end position="191"/>
    </location>
</feature>
<accession>A0ABS9MJL2</accession>
<evidence type="ECO:0000313" key="4">
    <source>
        <dbReference type="EMBL" id="MCG4610985.1"/>
    </source>
</evidence>
<feature type="domain" description="RND related barrel-sandwich hybrid" evidence="3">
    <location>
        <begin position="59"/>
        <end position="234"/>
    </location>
</feature>
<dbReference type="Pfam" id="PF26018">
    <property type="entry name" value="BSH_RND_rel"/>
    <property type="match status" value="1"/>
</dbReference>
<comment type="caution">
    <text evidence="4">The sequence shown here is derived from an EMBL/GenBank/DDBJ whole genome shotgun (WGS) entry which is preliminary data.</text>
</comment>
<reference evidence="4 5" key="1">
    <citation type="submission" date="2022-01" db="EMBL/GenBank/DDBJ databases">
        <title>Collection of gut derived symbiotic bacterial strains cultured from healthy donors.</title>
        <authorList>
            <person name="Lin H."/>
            <person name="Kohout C."/>
            <person name="Waligurski E."/>
            <person name="Pamer E.G."/>
        </authorList>
    </citation>
    <scope>NUCLEOTIDE SEQUENCE [LARGE SCALE GENOMIC DNA]</scope>
    <source>
        <strain evidence="4 5">DFI.7.58</strain>
    </source>
</reference>
<protein>
    <submittedName>
        <fullName evidence="4">Secretion protein HlyD</fullName>
    </submittedName>
</protein>
<name>A0ABS9MJL2_9FIRM</name>
<sequence>MNNSMLKRLLSVFIALLLFFYIGYQIYSANYSTVRTETALSKTEADTIETTGIAIRKESLIEQPANGVVAYAIEDGGHIHKDGTVAVTYANEADATAQRRLQELDSEIEKLQKLNAPGDTYAANPDSLNKQINQELTDLLIASRQEGLSGLSEYREEFLYLLNEKQIVTEKVTDFNARISTLQAERQSIASSHGTQTGSIASPASGYFISHVDGYEGVFDYDQIEDITPEEIREKMAMQVTPSASIGKVCGDFNWYFVCVVDADTALKFQEKANQTSYEARCVTLTFPFASAEPLPAEVVKVNQKDKESEGAVVMRCNNMNASLARLRNETVQIEIEEYDGIRVSQKSVHFETITKETYDKDGNVNGTVTKEVKGVYVMHGSEIQFCQIFPLYSTNSYVICEVLTTEEENSRSYDPFVQDDTEGDGTQQEEPVEGLFTDRTVHLYDEVVVEGTDLYDGKVVE</sequence>
<gene>
    <name evidence="4" type="ORF">L0P57_08565</name>
</gene>
<dbReference type="InterPro" id="IPR058709">
    <property type="entry name" value="BSH_RND-rel"/>
</dbReference>
<keyword evidence="5" id="KW-1185">Reference proteome</keyword>
<organism evidence="4 5">
    <name type="scientific">Anaeromassilibacillus senegalensis</name>
    <dbReference type="NCBI Taxonomy" id="1673717"/>
    <lineage>
        <taxon>Bacteria</taxon>
        <taxon>Bacillati</taxon>
        <taxon>Bacillota</taxon>
        <taxon>Clostridia</taxon>
        <taxon>Eubacteriales</taxon>
        <taxon>Acutalibacteraceae</taxon>
        <taxon>Anaeromassilibacillus</taxon>
    </lineage>
</organism>
<dbReference type="Pfam" id="PF26012">
    <property type="entry name" value="HH_RND_rel"/>
    <property type="match status" value="1"/>
</dbReference>
<feature type="region of interest" description="Disordered" evidence="1">
    <location>
        <begin position="411"/>
        <end position="430"/>
    </location>
</feature>